<accession>A0A8J1TUY0</accession>
<evidence type="ECO:0000256" key="7">
    <source>
        <dbReference type="SAM" id="MobiDB-lite"/>
    </source>
</evidence>
<dbReference type="GO" id="GO:0072659">
    <property type="term" value="P:protein localization to plasma membrane"/>
    <property type="evidence" value="ECO:0007669"/>
    <property type="project" value="TreeGrafter"/>
</dbReference>
<evidence type="ECO:0000256" key="1">
    <source>
        <dbReference type="ARBA" id="ARBA00004236"/>
    </source>
</evidence>
<evidence type="ECO:0000313" key="9">
    <source>
        <dbReference type="Proteomes" id="UP000749559"/>
    </source>
</evidence>
<feature type="compositionally biased region" description="Polar residues" evidence="7">
    <location>
        <begin position="242"/>
        <end position="268"/>
    </location>
</feature>
<comment type="caution">
    <text evidence="8">The sequence shown here is derived from an EMBL/GenBank/DDBJ whole genome shotgun (WGS) entry which is preliminary data.</text>
</comment>
<keyword evidence="4" id="KW-0963">Cytoplasm</keyword>
<keyword evidence="3" id="KW-1003">Cell membrane</keyword>
<dbReference type="GO" id="GO:0005829">
    <property type="term" value="C:cytosol"/>
    <property type="evidence" value="ECO:0007669"/>
    <property type="project" value="UniProtKB-SubCell"/>
</dbReference>
<dbReference type="PANTHER" id="PTHR31220:SF1">
    <property type="entry name" value="GH21176P"/>
    <property type="match status" value="1"/>
</dbReference>
<feature type="compositionally biased region" description="Polar residues" evidence="7">
    <location>
        <begin position="436"/>
        <end position="451"/>
    </location>
</feature>
<feature type="region of interest" description="Disordered" evidence="7">
    <location>
        <begin position="242"/>
        <end position="271"/>
    </location>
</feature>
<dbReference type="GO" id="GO:0046854">
    <property type="term" value="P:phosphatidylinositol phosphate biosynthetic process"/>
    <property type="evidence" value="ECO:0007669"/>
    <property type="project" value="TreeGrafter"/>
</dbReference>
<dbReference type="GO" id="GO:0005886">
    <property type="term" value="C:plasma membrane"/>
    <property type="evidence" value="ECO:0007669"/>
    <property type="project" value="UniProtKB-SubCell"/>
</dbReference>
<feature type="region of interest" description="Disordered" evidence="7">
    <location>
        <begin position="548"/>
        <end position="571"/>
    </location>
</feature>
<evidence type="ECO:0000313" key="8">
    <source>
        <dbReference type="EMBL" id="CAH1789312.1"/>
    </source>
</evidence>
<dbReference type="InterPro" id="IPR018619">
    <property type="entry name" value="Hyccin"/>
</dbReference>
<reference evidence="8" key="1">
    <citation type="submission" date="2022-03" db="EMBL/GenBank/DDBJ databases">
        <authorList>
            <person name="Martin C."/>
        </authorList>
    </citation>
    <scope>NUCLEOTIDE SEQUENCE</scope>
</reference>
<evidence type="ECO:0000256" key="6">
    <source>
        <dbReference type="ARBA" id="ARBA00034482"/>
    </source>
</evidence>
<organism evidence="8 9">
    <name type="scientific">Owenia fusiformis</name>
    <name type="common">Polychaete worm</name>
    <dbReference type="NCBI Taxonomy" id="6347"/>
    <lineage>
        <taxon>Eukaryota</taxon>
        <taxon>Metazoa</taxon>
        <taxon>Spiralia</taxon>
        <taxon>Lophotrochozoa</taxon>
        <taxon>Annelida</taxon>
        <taxon>Polychaeta</taxon>
        <taxon>Sedentaria</taxon>
        <taxon>Canalipalpata</taxon>
        <taxon>Sabellida</taxon>
        <taxon>Oweniida</taxon>
        <taxon>Oweniidae</taxon>
        <taxon>Owenia</taxon>
    </lineage>
</organism>
<evidence type="ECO:0000256" key="2">
    <source>
        <dbReference type="ARBA" id="ARBA00004514"/>
    </source>
</evidence>
<protein>
    <submittedName>
        <fullName evidence="8">Uncharacterized protein</fullName>
    </submittedName>
</protein>
<dbReference type="EMBL" id="CAIIXF020000007">
    <property type="protein sequence ID" value="CAH1789312.1"/>
    <property type="molecule type" value="Genomic_DNA"/>
</dbReference>
<feature type="region of interest" description="Disordered" evidence="7">
    <location>
        <begin position="389"/>
        <end position="452"/>
    </location>
</feature>
<dbReference type="AlphaFoldDB" id="A0A8J1TUY0"/>
<dbReference type="Proteomes" id="UP000749559">
    <property type="component" value="Unassembled WGS sequence"/>
</dbReference>
<evidence type="ECO:0000256" key="5">
    <source>
        <dbReference type="ARBA" id="ARBA00023136"/>
    </source>
</evidence>
<dbReference type="OrthoDB" id="18937at2759"/>
<comment type="similarity">
    <text evidence="6">Belongs to the Hyccin family.</text>
</comment>
<proteinExistence type="inferred from homology"/>
<comment type="subcellular location">
    <subcellularLocation>
        <location evidence="1">Cell membrane</location>
    </subcellularLocation>
    <subcellularLocation>
        <location evidence="2">Cytoplasm</location>
        <location evidence="2">Cytosol</location>
    </subcellularLocation>
</comment>
<feature type="compositionally biased region" description="Basic and acidic residues" evidence="7">
    <location>
        <begin position="420"/>
        <end position="435"/>
    </location>
</feature>
<dbReference type="Pfam" id="PF09790">
    <property type="entry name" value="Hyccin"/>
    <property type="match status" value="1"/>
</dbReference>
<gene>
    <name evidence="8" type="ORF">OFUS_LOCUS14694</name>
</gene>
<name>A0A8J1TUY0_OWEFU</name>
<keyword evidence="9" id="KW-1185">Reference proteome</keyword>
<evidence type="ECO:0000256" key="4">
    <source>
        <dbReference type="ARBA" id="ARBA00022490"/>
    </source>
</evidence>
<sequence>MIRDGMMTCSKTIKEWLAEFKRLPTDATVIYNYACALRDNDAIYEELIDFLNSETDYEVLDPVCHQLFEFYRSEEPLLRRFTLELVPTLITAYLIAHSNNQLKFFNIRNNNRKKKQRSSGIEACLLAIYNLEVVNVDGTPRVKTLTIPSLAKPSLYHEPTQLSQLSLTETSLSQYAHGEPQIITIGPNPQVECINAQNRLQVLTYILQRFNSDVVNLSSFCHQSLCKNCSRLVNTGFENIDGMTTSPSMTSHSAGSPSGRRQSKVQFQPSPPRISLNSGLLLEMLNGIYFAMFNGQTRKGKAALEDIHKRASYELYSDVLLITNAVKNSLQFNPSGQPEDGPMGVAIAVTPSTSSTSVSKAAITNASFRAKKLPDDIALQEDVSDLPPKYDAITEEDGTTAIKSEPVKSKKSGPLKSVLKKSDNKTKLTKRDSDVSAKSFSSDGPQVQVNGDTADPTGVVVVLKEAKQHVDTIELNKIATVYKKKAYDVRDTSKRNSTGSSMESKVSIDTVDYTKLSGSADDVTIRNSHIESIEKPVIVPASHSSYIVKSNGSSPNMNSSNGTETTQDTHM</sequence>
<keyword evidence="5" id="KW-0472">Membrane</keyword>
<evidence type="ECO:0000256" key="3">
    <source>
        <dbReference type="ARBA" id="ARBA00022475"/>
    </source>
</evidence>
<feature type="compositionally biased region" description="Low complexity" evidence="7">
    <location>
        <begin position="550"/>
        <end position="562"/>
    </location>
</feature>
<dbReference type="PANTHER" id="PTHR31220">
    <property type="entry name" value="HYCCIN RELATED"/>
    <property type="match status" value="1"/>
</dbReference>